<keyword evidence="1" id="KW-1133">Transmembrane helix</keyword>
<name>A0A5C8HSJ6_9MICO</name>
<dbReference type="InterPro" id="IPR046671">
    <property type="entry name" value="DUF6541"/>
</dbReference>
<evidence type="ECO:0000313" key="2">
    <source>
        <dbReference type="EMBL" id="TXK06108.1"/>
    </source>
</evidence>
<feature type="transmembrane region" description="Helical" evidence="1">
    <location>
        <begin position="375"/>
        <end position="392"/>
    </location>
</feature>
<feature type="transmembrane region" description="Helical" evidence="1">
    <location>
        <begin position="470"/>
        <end position="490"/>
    </location>
</feature>
<feature type="transmembrane region" description="Helical" evidence="1">
    <location>
        <begin position="6"/>
        <end position="29"/>
    </location>
</feature>
<dbReference type="Proteomes" id="UP000321196">
    <property type="component" value="Unassembled WGS sequence"/>
</dbReference>
<comment type="caution">
    <text evidence="2">The sequence shown here is derived from an EMBL/GenBank/DDBJ whole genome shotgun (WGS) entry which is preliminary data.</text>
</comment>
<feature type="transmembrane region" description="Helical" evidence="1">
    <location>
        <begin position="438"/>
        <end position="458"/>
    </location>
</feature>
<protein>
    <submittedName>
        <fullName evidence="2">Uncharacterized protein</fullName>
    </submittedName>
</protein>
<keyword evidence="1" id="KW-0472">Membrane</keyword>
<dbReference type="EMBL" id="VRSW01000001">
    <property type="protein sequence ID" value="TXK06108.1"/>
    <property type="molecule type" value="Genomic_DNA"/>
</dbReference>
<reference evidence="2 3" key="1">
    <citation type="submission" date="2019-08" db="EMBL/GenBank/DDBJ databases">
        <authorList>
            <person name="Dong K."/>
        </authorList>
    </citation>
    <scope>NUCLEOTIDE SEQUENCE [LARGE SCALE GENOMIC DNA]</scope>
    <source>
        <strain evidence="2 3">M4-8</strain>
    </source>
</reference>
<gene>
    <name evidence="2" type="ORF">FVP60_03840</name>
</gene>
<feature type="transmembrane region" description="Helical" evidence="1">
    <location>
        <begin position="216"/>
        <end position="236"/>
    </location>
</feature>
<proteinExistence type="predicted"/>
<feature type="transmembrane region" description="Helical" evidence="1">
    <location>
        <begin position="273"/>
        <end position="289"/>
    </location>
</feature>
<feature type="transmembrane region" description="Helical" evidence="1">
    <location>
        <begin position="97"/>
        <end position="121"/>
    </location>
</feature>
<feature type="transmembrane region" description="Helical" evidence="1">
    <location>
        <begin position="242"/>
        <end position="261"/>
    </location>
</feature>
<keyword evidence="1" id="KW-0812">Transmembrane</keyword>
<evidence type="ECO:0000313" key="3">
    <source>
        <dbReference type="Proteomes" id="UP000321196"/>
    </source>
</evidence>
<feature type="transmembrane region" description="Helical" evidence="1">
    <location>
        <begin position="64"/>
        <end position="85"/>
    </location>
</feature>
<sequence length="642" mass="67272">MTTWIEFVPTVLVAIAVIVGPGAAVALSLRLRGWHAAALAAPLSVSLIVVASVLGGWFSIRWSIAPVVGLTAIACLAGWGWSRYISRDQRRSVRWRLPSWASLAAIAIPGLVISFILLRAIQSPELFSQRYDNFFHLNATQYVLQTANASPFWLGTMTSNESLAFYPSGWHALVSLVAQCSGASVVASTNATIVIVAALVWPLSAVYLVRVLMGGGRAVTIGAGILSSAFPAFPYLPLHYGTLYPLFLGLAIAPVGIGLLIRLVRPGKLGGRFDTGLVLLLTIPGIAVAHPGALLGVIALGFAAVVVSAVVAFRRAVTAQRRVTIASSLAGIVVIGIGIWRVVRPPADQIYWPTTGSFAQAIGDVVMAAPYGYPAAWLVAALTLTGTVVALVHPTLGRATALGMALAGSGLYIVVAGSPSELVRAWLTGPWYNNAPRLASIWVIAVIPLTALGAMWIVRRVSRLARSRRARIAIGMAAIALGVLGAQGAAMDQAKADIAYTYGDGHGAGPILSQGEFDLMMRLGDLVPAEAVIAVNPWNGSGFAWGISGREVLMPHVLMDTPADVAVINDALDGDAVSSELCAAILENNVQFALEFDGGDFMDHPAATFAGLDNLSSSDNVSLVAEEPGARLFEITACEAPK</sequence>
<organism evidence="2 3">
    <name type="scientific">Microbacterium mitrae</name>
    <dbReference type="NCBI Taxonomy" id="664640"/>
    <lineage>
        <taxon>Bacteria</taxon>
        <taxon>Bacillati</taxon>
        <taxon>Actinomycetota</taxon>
        <taxon>Actinomycetes</taxon>
        <taxon>Micrococcales</taxon>
        <taxon>Microbacteriaceae</taxon>
        <taxon>Microbacterium</taxon>
    </lineage>
</organism>
<feature type="transmembrane region" description="Helical" evidence="1">
    <location>
        <begin position="325"/>
        <end position="343"/>
    </location>
</feature>
<dbReference type="Pfam" id="PF20176">
    <property type="entry name" value="DUF6541"/>
    <property type="match status" value="1"/>
</dbReference>
<feature type="transmembrane region" description="Helical" evidence="1">
    <location>
        <begin position="191"/>
        <end position="209"/>
    </location>
</feature>
<evidence type="ECO:0000256" key="1">
    <source>
        <dbReference type="SAM" id="Phobius"/>
    </source>
</evidence>
<feature type="transmembrane region" description="Helical" evidence="1">
    <location>
        <begin position="399"/>
        <end position="418"/>
    </location>
</feature>
<dbReference type="RefSeq" id="WP_147824917.1">
    <property type="nucleotide sequence ID" value="NZ_BAAARG010000001.1"/>
</dbReference>
<feature type="transmembrane region" description="Helical" evidence="1">
    <location>
        <begin position="295"/>
        <end position="313"/>
    </location>
</feature>
<feature type="transmembrane region" description="Helical" evidence="1">
    <location>
        <begin position="36"/>
        <end position="58"/>
    </location>
</feature>
<dbReference type="OrthoDB" id="3169698at2"/>
<accession>A0A5C8HSJ6</accession>
<keyword evidence="3" id="KW-1185">Reference proteome</keyword>
<dbReference type="AlphaFoldDB" id="A0A5C8HSJ6"/>